<dbReference type="Proteomes" id="UP000677152">
    <property type="component" value="Chromosome"/>
</dbReference>
<feature type="compositionally biased region" description="Pro residues" evidence="1">
    <location>
        <begin position="68"/>
        <end position="77"/>
    </location>
</feature>
<feature type="region of interest" description="Disordered" evidence="1">
    <location>
        <begin position="49"/>
        <end position="85"/>
    </location>
</feature>
<evidence type="ECO:0000313" key="2">
    <source>
        <dbReference type="EMBL" id="QUF07387.1"/>
    </source>
</evidence>
<name>A0AA45LC87_9PSEU</name>
<proteinExistence type="predicted"/>
<protein>
    <submittedName>
        <fullName evidence="2">Uncharacterized protein</fullName>
    </submittedName>
</protein>
<feature type="compositionally biased region" description="Low complexity" evidence="1">
    <location>
        <begin position="52"/>
        <end position="64"/>
    </location>
</feature>
<reference evidence="2" key="1">
    <citation type="submission" date="2021-04" db="EMBL/GenBank/DDBJ databases">
        <title>Genomic sequence of Actinosynnema pretiosum subsp. pretiosum ATCC 31280 (C-14919).</title>
        <authorList>
            <person name="Bai L."/>
            <person name="Wang X."/>
            <person name="Xiao Y."/>
        </authorList>
    </citation>
    <scope>NUCLEOTIDE SEQUENCE</scope>
    <source>
        <strain evidence="2">ATCC 31280</strain>
    </source>
</reference>
<organism evidence="2 3">
    <name type="scientific">Actinosynnema pretiosum subsp. pretiosum</name>
    <dbReference type="NCBI Taxonomy" id="103721"/>
    <lineage>
        <taxon>Bacteria</taxon>
        <taxon>Bacillati</taxon>
        <taxon>Actinomycetota</taxon>
        <taxon>Actinomycetes</taxon>
        <taxon>Pseudonocardiales</taxon>
        <taxon>Pseudonocardiaceae</taxon>
        <taxon>Actinosynnema</taxon>
    </lineage>
</organism>
<evidence type="ECO:0000256" key="1">
    <source>
        <dbReference type="SAM" id="MobiDB-lite"/>
    </source>
</evidence>
<accession>A0AA45LC87</accession>
<sequence length="203" mass="20522">MNREQTSHHRKKGGAALKTTFAALGVLVLLGVVQAATAGTVGVGALSVDLRGSTTPTTSAPAGTLEPLLPPSTPAEPAPNAETKAVEGSWKQARGLLTAEITKVETVDGRIRLHLTAVNASTAKMDIPLTSITAKDDAGAEYAATPTSRWSGALAKGATTTGQIDLDDPRPATATTLTVTLSDIVGSLAPTGGAITVQNVPLP</sequence>
<dbReference type="EMBL" id="CP073249">
    <property type="protein sequence ID" value="QUF07387.1"/>
    <property type="molecule type" value="Genomic_DNA"/>
</dbReference>
<evidence type="ECO:0000313" key="3">
    <source>
        <dbReference type="Proteomes" id="UP000677152"/>
    </source>
</evidence>
<dbReference type="AlphaFoldDB" id="A0AA45LC87"/>
<gene>
    <name evidence="2" type="ORF">KCV87_15985</name>
</gene>